<comment type="caution">
    <text evidence="1">The sequence shown here is derived from an EMBL/GenBank/DDBJ whole genome shotgun (WGS) entry which is preliminary data.</text>
</comment>
<accession>A0ACC1NNZ5</accession>
<proteinExistence type="predicted"/>
<protein>
    <submittedName>
        <fullName evidence="1">Uncharacterized protein</fullName>
    </submittedName>
</protein>
<keyword evidence="2" id="KW-1185">Reference proteome</keyword>
<name>A0ACC1NNZ5_9HYPO</name>
<dbReference type="Proteomes" id="UP001143910">
    <property type="component" value="Unassembled WGS sequence"/>
</dbReference>
<reference evidence="1" key="1">
    <citation type="submission" date="2022-08" db="EMBL/GenBank/DDBJ databases">
        <title>Genome Sequence of Lecanicillium fungicola.</title>
        <authorList>
            <person name="Buettner E."/>
        </authorList>
    </citation>
    <scope>NUCLEOTIDE SEQUENCE</scope>
    <source>
        <strain evidence="1">Babe33</strain>
    </source>
</reference>
<evidence type="ECO:0000313" key="2">
    <source>
        <dbReference type="Proteomes" id="UP001143910"/>
    </source>
</evidence>
<sequence length="1083" mass="123895">MNVNFPKLEEEILRFWDEIDASATQLRLTEAGPRFSFYDGPPFATGLPHYGHLLTSTIKDIIPRYWSMKGYHVVRRFGWDTHGVPVEYEIDKRLGMSGRDAVEKIGLAKYNAECKSIVMRYASEWRDIIRRLGRWVDMDNDYKAMDVNFMETEWWVFKQLFDKGLVYRSYQVMPYSTALSTPLSHMESKQAERMTQDPAIVVSFPVLGQENHRNTSLLIYTTTPWTLPSNLLIAVHNDFDYLEVLDEHTGKLYITMESGLALLYKDSTKANYKLIRTLKGYEMVGWKYEPIYSYYLEQFADCFQVIVTDYVEAGEGTGLVPQSPAFGEEDYESATVAGFISPTRLPPCPVDEKGLFTSEITEYAGLHVKEADKFIIRDLRKTGRLVHETQIMHSDKFCWRSDTQLIRRAVSSWFVKVGDVIPTMQRNLEDTKWVPSFVKEGRFANWVSGAHDWNVSRNRYWGTPIPIWASDDYEELVCVGSIAELRQLSGYESVLDDLHSDKIDHITIPSQNGKGQLHRVKEILDCWFDSGCMPYASVHYPFEMSDAFTNGHFPADFIAEGLDQTRGWFWSLTVLGNLLFEKSPFKNVLVNGMVLAEDGKKMSKRLKNYPASTRIFDEYGSDALRLYLIGSPVVKAEPLRFKEAGLREIISHILLPLWNSYRFFSEQATLYMSRFGQGLVVPPDFTSANLTNDMDRWILANCQSLVQFVEQEMAAYHLHTVVPRLVTTIDNLTNWYIRFNRKRLKGAVNLVERDTVNALNCLLQVLFTLVRTLAPFTPFLSEHIYCLLKPHLGHVLPQFTDSRSVHFLPFPTVQEDFFDEVVQRKIRLMQQVVQLGRMVRERKGLSLKTPLSSAVVIADAQHLADLDSVVGYIQEELNVRSVVLSSDEAKYQVRLEARVDWPTLGKKLKKRVLLIRKALPGLSQAQLRGFQQSKVLEVNGILLREGDLSIVRYIENNSNEGDDGAKWEAVFGESTMVLLDTAPRTQLQEEGMARDLISRVQRLRKKGKLVPTDVVDMQYSILSNPSLVRLDEAVADNKHLFLGALGGELVKTTPEELQAAHNCILQEDQEMGGVTLRLALLRC</sequence>
<dbReference type="EMBL" id="JANJQO010000184">
    <property type="protein sequence ID" value="KAJ2980627.1"/>
    <property type="molecule type" value="Genomic_DNA"/>
</dbReference>
<evidence type="ECO:0000313" key="1">
    <source>
        <dbReference type="EMBL" id="KAJ2980627.1"/>
    </source>
</evidence>
<gene>
    <name evidence="1" type="ORF">NQ176_g2527</name>
</gene>
<organism evidence="1 2">
    <name type="scientific">Zarea fungicola</name>
    <dbReference type="NCBI Taxonomy" id="93591"/>
    <lineage>
        <taxon>Eukaryota</taxon>
        <taxon>Fungi</taxon>
        <taxon>Dikarya</taxon>
        <taxon>Ascomycota</taxon>
        <taxon>Pezizomycotina</taxon>
        <taxon>Sordariomycetes</taxon>
        <taxon>Hypocreomycetidae</taxon>
        <taxon>Hypocreales</taxon>
        <taxon>Cordycipitaceae</taxon>
        <taxon>Zarea</taxon>
    </lineage>
</organism>